<gene>
    <name evidence="3" type="ORF">APLA_LOCUS2110</name>
</gene>
<dbReference type="Gene3D" id="3.40.720.10">
    <property type="entry name" value="Alkaline Phosphatase, subunit A"/>
    <property type="match status" value="1"/>
</dbReference>
<accession>A0A8S0YZK4</accession>
<dbReference type="EMBL" id="CADEBD010000219">
    <property type="protein sequence ID" value="CAB3225119.1"/>
    <property type="molecule type" value="Genomic_DNA"/>
</dbReference>
<reference evidence="3 4" key="1">
    <citation type="submission" date="2020-04" db="EMBL/GenBank/DDBJ databases">
        <authorList>
            <person name="Wallbank WR R."/>
            <person name="Pardo Diaz C."/>
            <person name="Kozak K."/>
            <person name="Martin S."/>
            <person name="Jiggins C."/>
            <person name="Moest M."/>
            <person name="Warren A I."/>
            <person name="Byers J.R.P. K."/>
            <person name="Montejo-Kovacevich G."/>
            <person name="Yen C E."/>
        </authorList>
    </citation>
    <scope>NUCLEOTIDE SEQUENCE [LARGE SCALE GENOMIC DNA]</scope>
</reference>
<dbReference type="SUPFAM" id="SSF53649">
    <property type="entry name" value="Alkaline phosphatase-like"/>
    <property type="match status" value="1"/>
</dbReference>
<comment type="cofactor">
    <cofactor evidence="2">
        <name>Zn(2+)</name>
        <dbReference type="ChEBI" id="CHEBI:29105"/>
    </cofactor>
    <text evidence="2">Binds 2 Zn(2+) ions.</text>
</comment>
<comment type="caution">
    <text evidence="3">The sequence shown here is derived from an EMBL/GenBank/DDBJ whole genome shotgun (WGS) entry which is preliminary data.</text>
</comment>
<keyword evidence="2" id="KW-0479">Metal-binding</keyword>
<protein>
    <recommendedName>
        <fullName evidence="1">alkaline phosphatase</fullName>
        <ecNumber evidence="1">3.1.3.1</ecNumber>
    </recommendedName>
</protein>
<dbReference type="InterPro" id="IPR001952">
    <property type="entry name" value="Alkaline_phosphatase"/>
</dbReference>
<dbReference type="GO" id="GO:0046872">
    <property type="term" value="F:metal ion binding"/>
    <property type="evidence" value="ECO:0007669"/>
    <property type="project" value="UniProtKB-KW"/>
</dbReference>
<evidence type="ECO:0000256" key="2">
    <source>
        <dbReference type="PIRSR" id="PIRSR601952-2"/>
    </source>
</evidence>
<sequence length="96" mass="10694">TRRHTLLRTHGGDDVAVFALGPHHSMFSGLYEQSQLPYRMAWLRVSAQGACIAPVDLVSACPNAGAIHWPLKHLHCLTFLALLASIPVYFYERPIN</sequence>
<evidence type="ECO:0000256" key="1">
    <source>
        <dbReference type="ARBA" id="ARBA00012647"/>
    </source>
</evidence>
<dbReference type="EC" id="3.1.3.1" evidence="1"/>
<evidence type="ECO:0000313" key="3">
    <source>
        <dbReference type="EMBL" id="CAB3225119.1"/>
    </source>
</evidence>
<feature type="non-terminal residue" evidence="3">
    <location>
        <position position="1"/>
    </location>
</feature>
<keyword evidence="2" id="KW-0862">Zinc</keyword>
<dbReference type="InterPro" id="IPR017850">
    <property type="entry name" value="Alkaline_phosphatase_core_sf"/>
</dbReference>
<dbReference type="GO" id="GO:0004035">
    <property type="term" value="F:alkaline phosphatase activity"/>
    <property type="evidence" value="ECO:0007669"/>
    <property type="project" value="UniProtKB-EC"/>
</dbReference>
<dbReference type="OrthoDB" id="10069455at2759"/>
<dbReference type="AlphaFoldDB" id="A0A8S0YZK4"/>
<proteinExistence type="predicted"/>
<name>A0A8S0YZK4_ARCPL</name>
<dbReference type="Pfam" id="PF00245">
    <property type="entry name" value="Alk_phosphatase"/>
    <property type="match status" value="1"/>
</dbReference>
<evidence type="ECO:0000313" key="4">
    <source>
        <dbReference type="Proteomes" id="UP000494256"/>
    </source>
</evidence>
<feature type="binding site" evidence="2">
    <location>
        <position position="10"/>
    </location>
    <ligand>
        <name>Zn(2+)</name>
        <dbReference type="ChEBI" id="CHEBI:29105"/>
        <label>2</label>
    </ligand>
</feature>
<organism evidence="3 4">
    <name type="scientific">Arctia plantaginis</name>
    <name type="common">Wood tiger moth</name>
    <name type="synonym">Phalaena plantaginis</name>
    <dbReference type="NCBI Taxonomy" id="874455"/>
    <lineage>
        <taxon>Eukaryota</taxon>
        <taxon>Metazoa</taxon>
        <taxon>Ecdysozoa</taxon>
        <taxon>Arthropoda</taxon>
        <taxon>Hexapoda</taxon>
        <taxon>Insecta</taxon>
        <taxon>Pterygota</taxon>
        <taxon>Neoptera</taxon>
        <taxon>Endopterygota</taxon>
        <taxon>Lepidoptera</taxon>
        <taxon>Glossata</taxon>
        <taxon>Ditrysia</taxon>
        <taxon>Noctuoidea</taxon>
        <taxon>Erebidae</taxon>
        <taxon>Arctiinae</taxon>
        <taxon>Arctia</taxon>
    </lineage>
</organism>
<dbReference type="Proteomes" id="UP000494256">
    <property type="component" value="Unassembled WGS sequence"/>
</dbReference>